<dbReference type="HOGENOM" id="CLU_320257_0_0_5"/>
<sequence>MPAPPVYRRVFSALALLAGLAPAICSAPAAADWLSNACTKWPQNTLIIGHDLQSRRFLLEPFGEPAEAMPFFPSSAGRSTYHKPFALYLDVSDRIGVFTSRAPRTCVLARDGAQQSPMKVPVFFVGRQGASLEDLKEDAEMVAFAPSKLLDFDTSFADVSFRLKRGGSRFDEIRPFFLCGVPALLVCQSSCPPDSVTLGASLVNDLVLSRQTATARVEQPRTVEPEKPLKAPPPINTPSKPEKPVEPKPEPKPEPKRQPEAKDKPAPSLPPAPTEEPRRELPPALSQPAPVAPPPTPSLIIPPPKTPPAPQQQAPAPKADTARPTPAPSSPADAKPADTKPAPEPVAPPEVGKPAPQDTPAPSAEAEKAAPPEALPAPQSSPYGEEERATAAPQTPQAAPQAPAAPTPAPPALPAPQQHEAPPPASDDKPTESSPPSAAPPADVPAPTPQAAATARRLTLVFRRQSGELFPAEDVLRAEGSISIDGKILTPTPVGLVADLPEASFKRVQDPAYLEMQMPHFRIGDVKTEGQRVVVTVEPLFVRAADLAIRITGATGEPVRGCDLALDVSMNRRIGEGWPKFQPQQRPRGLPFTVSDGSAYRLRLPPAVDAGELLISTAEAGAAAIILNGPSAPMCELEARPLVTAQEIRDGTITRSLQRVGSTFITVLSADSKLAESIGAVAVEATWTDVFDLVRTVSSARYEKKVLARAQAGVNLDTKKVEVKDGATPLADGSARNDFLRELIAASHVNPAPEAIFEPGSLERYYLDTALDVIRAQAGVVTRSGVKQETLLVVTGDVKDEKGSYFCQEPVSRDADPFGAPKWLRLARRTFALEIWSEDAARSMLHVSRIRPAPSAPEGVYVCRMPGSHTDKIALYGVLPSVLQDDVKRARAFAYLTEQAKAFLRP</sequence>
<organism evidence="3 4">
    <name type="scientific">Rhodomicrobium vannielii (strain ATCC 17100 / DSM 162 / LMG 4299 / NCIMB 10020 / ATH 3.1.1)</name>
    <dbReference type="NCBI Taxonomy" id="648757"/>
    <lineage>
        <taxon>Bacteria</taxon>
        <taxon>Pseudomonadati</taxon>
        <taxon>Pseudomonadota</taxon>
        <taxon>Alphaproteobacteria</taxon>
        <taxon>Hyphomicrobiales</taxon>
        <taxon>Hyphomicrobiaceae</taxon>
        <taxon>Rhodomicrobium</taxon>
    </lineage>
</organism>
<dbReference type="RefSeq" id="WP_013419562.1">
    <property type="nucleotide sequence ID" value="NC_014664.1"/>
</dbReference>
<feature type="compositionally biased region" description="Pro residues" evidence="1">
    <location>
        <begin position="437"/>
        <end position="448"/>
    </location>
</feature>
<dbReference type="KEGG" id="rva:Rvan_1940"/>
<evidence type="ECO:0000313" key="3">
    <source>
        <dbReference type="EMBL" id="ADP71176.1"/>
    </source>
</evidence>
<feature type="compositionally biased region" description="Low complexity" evidence="1">
    <location>
        <begin position="311"/>
        <end position="334"/>
    </location>
</feature>
<dbReference type="AlphaFoldDB" id="E3I0T6"/>
<reference evidence="4" key="1">
    <citation type="journal article" date="2011" name="J. Bacteriol.">
        <title>Genome sequences of eight morphologically diverse alphaproteobacteria.</title>
        <authorList>
            <consortium name="US DOE Joint Genome Institute"/>
            <person name="Brown P.J."/>
            <person name="Kysela D.T."/>
            <person name="Buechlein A."/>
            <person name="Hemmerich C."/>
            <person name="Brun Y.V."/>
        </authorList>
    </citation>
    <scope>NUCLEOTIDE SEQUENCE [LARGE SCALE GENOMIC DNA]</scope>
    <source>
        <strain evidence="4">ATCC 17100 / ATH 3.1.1 / DSM 162 / LMG 4299</strain>
    </source>
</reference>
<accession>E3I0T6</accession>
<feature type="compositionally biased region" description="Pro residues" evidence="1">
    <location>
        <begin position="290"/>
        <end position="310"/>
    </location>
</feature>
<gene>
    <name evidence="3" type="ordered locus">Rvan_1940</name>
</gene>
<evidence type="ECO:0000256" key="1">
    <source>
        <dbReference type="SAM" id="MobiDB-lite"/>
    </source>
</evidence>
<evidence type="ECO:0000313" key="4">
    <source>
        <dbReference type="Proteomes" id="UP000001399"/>
    </source>
</evidence>
<protein>
    <submittedName>
        <fullName evidence="3">Uncharacterized protein</fullName>
    </submittedName>
</protein>
<dbReference type="OrthoDB" id="7953778at2"/>
<feature type="compositionally biased region" description="Low complexity" evidence="1">
    <location>
        <begin position="390"/>
        <end position="402"/>
    </location>
</feature>
<name>E3I0T6_RHOVT</name>
<feature type="compositionally biased region" description="Basic and acidic residues" evidence="1">
    <location>
        <begin position="240"/>
        <end position="265"/>
    </location>
</feature>
<feature type="signal peptide" evidence="2">
    <location>
        <begin position="1"/>
        <end position="31"/>
    </location>
</feature>
<feature type="compositionally biased region" description="Basic and acidic residues" evidence="1">
    <location>
        <begin position="218"/>
        <end position="229"/>
    </location>
</feature>
<feature type="region of interest" description="Disordered" evidence="1">
    <location>
        <begin position="213"/>
        <end position="452"/>
    </location>
</feature>
<dbReference type="Proteomes" id="UP000001399">
    <property type="component" value="Chromosome"/>
</dbReference>
<dbReference type="EMBL" id="CP002292">
    <property type="protein sequence ID" value="ADP71176.1"/>
    <property type="molecule type" value="Genomic_DNA"/>
</dbReference>
<keyword evidence="4" id="KW-1185">Reference proteome</keyword>
<evidence type="ECO:0000256" key="2">
    <source>
        <dbReference type="SAM" id="SignalP"/>
    </source>
</evidence>
<keyword evidence="2" id="KW-0732">Signal</keyword>
<feature type="compositionally biased region" description="Pro residues" evidence="1">
    <location>
        <begin position="403"/>
        <end position="414"/>
    </location>
</feature>
<feature type="compositionally biased region" description="Low complexity" evidence="1">
    <location>
        <begin position="371"/>
        <end position="382"/>
    </location>
</feature>
<feature type="compositionally biased region" description="Low complexity" evidence="1">
    <location>
        <begin position="349"/>
        <end position="364"/>
    </location>
</feature>
<dbReference type="STRING" id="648757.Rvan_1940"/>
<proteinExistence type="predicted"/>
<feature type="chain" id="PRO_5003170711" evidence="2">
    <location>
        <begin position="32"/>
        <end position="906"/>
    </location>
</feature>